<evidence type="ECO:0000256" key="1">
    <source>
        <dbReference type="ARBA" id="ARBA00004651"/>
    </source>
</evidence>
<comment type="subcellular location">
    <subcellularLocation>
        <location evidence="1">Cell membrane</location>
        <topology evidence="1">Multi-pass membrane protein</topology>
    </subcellularLocation>
</comment>
<evidence type="ECO:0000256" key="3">
    <source>
        <dbReference type="ARBA" id="ARBA00022475"/>
    </source>
</evidence>
<accession>A0A1M5G9L7</accession>
<feature type="transmembrane region" description="Helical" evidence="7">
    <location>
        <begin position="196"/>
        <end position="215"/>
    </location>
</feature>
<dbReference type="Proteomes" id="UP000184048">
    <property type="component" value="Unassembled WGS sequence"/>
</dbReference>
<evidence type="ECO:0000313" key="9">
    <source>
        <dbReference type="EMBL" id="SHG00162.1"/>
    </source>
</evidence>
<evidence type="ECO:0000256" key="5">
    <source>
        <dbReference type="ARBA" id="ARBA00022989"/>
    </source>
</evidence>
<proteinExistence type="inferred from homology"/>
<feature type="transmembrane region" description="Helical" evidence="7">
    <location>
        <begin position="300"/>
        <end position="326"/>
    </location>
</feature>
<comment type="similarity">
    <text evidence="2">Belongs to the acyltransferase 3 family.</text>
</comment>
<protein>
    <submittedName>
        <fullName evidence="9">Fucose 4-O-acetylase</fullName>
    </submittedName>
</protein>
<dbReference type="PANTHER" id="PTHR40074:SF2">
    <property type="entry name" value="O-ACETYLTRANSFERASE WECH"/>
    <property type="match status" value="1"/>
</dbReference>
<dbReference type="EMBL" id="FQUU01000028">
    <property type="protein sequence ID" value="SHG00162.1"/>
    <property type="molecule type" value="Genomic_DNA"/>
</dbReference>
<dbReference type="Pfam" id="PF01757">
    <property type="entry name" value="Acyl_transf_3"/>
    <property type="match status" value="1"/>
</dbReference>
<keyword evidence="5 7" id="KW-1133">Transmembrane helix</keyword>
<dbReference type="STRING" id="1121884.SAMN02745131_04083"/>
<feature type="transmembrane region" description="Helical" evidence="7">
    <location>
        <begin position="268"/>
        <end position="288"/>
    </location>
</feature>
<dbReference type="GO" id="GO:0009246">
    <property type="term" value="P:enterobacterial common antigen biosynthetic process"/>
    <property type="evidence" value="ECO:0007669"/>
    <property type="project" value="TreeGrafter"/>
</dbReference>
<dbReference type="PANTHER" id="PTHR40074">
    <property type="entry name" value="O-ACETYLTRANSFERASE WECH"/>
    <property type="match status" value="1"/>
</dbReference>
<feature type="transmembrane region" description="Helical" evidence="7">
    <location>
        <begin position="21"/>
        <end position="41"/>
    </location>
</feature>
<feature type="domain" description="Acyltransferase 3" evidence="8">
    <location>
        <begin position="23"/>
        <end position="350"/>
    </location>
</feature>
<dbReference type="GO" id="GO:0005886">
    <property type="term" value="C:plasma membrane"/>
    <property type="evidence" value="ECO:0007669"/>
    <property type="project" value="UniProtKB-SubCell"/>
</dbReference>
<evidence type="ECO:0000256" key="6">
    <source>
        <dbReference type="ARBA" id="ARBA00023136"/>
    </source>
</evidence>
<feature type="transmembrane region" description="Helical" evidence="7">
    <location>
        <begin position="222"/>
        <end position="241"/>
    </location>
</feature>
<feature type="transmembrane region" description="Helical" evidence="7">
    <location>
        <begin position="166"/>
        <end position="184"/>
    </location>
</feature>
<keyword evidence="10" id="KW-1185">Reference proteome</keyword>
<feature type="transmembrane region" description="Helical" evidence="7">
    <location>
        <begin position="142"/>
        <end position="159"/>
    </location>
</feature>
<dbReference type="InterPro" id="IPR002656">
    <property type="entry name" value="Acyl_transf_3_dom"/>
</dbReference>
<evidence type="ECO:0000256" key="4">
    <source>
        <dbReference type="ARBA" id="ARBA00022692"/>
    </source>
</evidence>
<keyword evidence="4 7" id="KW-0812">Transmembrane</keyword>
<dbReference type="GO" id="GO:0016413">
    <property type="term" value="F:O-acetyltransferase activity"/>
    <property type="evidence" value="ECO:0007669"/>
    <property type="project" value="TreeGrafter"/>
</dbReference>
<feature type="transmembrane region" description="Helical" evidence="7">
    <location>
        <begin position="103"/>
        <end position="122"/>
    </location>
</feature>
<evidence type="ECO:0000256" key="7">
    <source>
        <dbReference type="SAM" id="Phobius"/>
    </source>
</evidence>
<evidence type="ECO:0000259" key="8">
    <source>
        <dbReference type="Pfam" id="PF01757"/>
    </source>
</evidence>
<sequence length="397" mass="46368">MKNAKGWISHAFNLTILEKNRYSWVDYLRGVIILLVVYHHAYLGIERSGIPMPETVGKANMIFYSFRMPLFFIISGVFTTISLSKQSVRDLVFVKYDKILYPYFIWAFIQVTLQIFMSHFTNSDRTFHDYLYILYQPKQLDQFWYLPALFNATMVFIFFKTKVKPNMWLHLIIGFALFILAPFLNDISMMSNWMRFYLFFVIGDLISGILFTKTLQQQLKKPVTLLIFLPVFIAAQVVYLHNNVGVKAMETTIETFHGDNTLYALNELNFLFTSLIGCITLIIMAFLLEKWNKLSFLRVIGFHSLYIYMIHVIVVGLVRSILVHFLHFTNPIVILLCVIAFGVTIPIMFYNLLGRSYLWFLFSTRKKTRMEVVSKQAVPIQPLTPAHSPANRDIRST</sequence>
<evidence type="ECO:0000313" key="10">
    <source>
        <dbReference type="Proteomes" id="UP000184048"/>
    </source>
</evidence>
<keyword evidence="3" id="KW-1003">Cell membrane</keyword>
<dbReference type="RefSeq" id="WP_072837193.1">
    <property type="nucleotide sequence ID" value="NZ_FQUU01000028.1"/>
</dbReference>
<gene>
    <name evidence="9" type="ORF">SAMN02745131_04083</name>
</gene>
<organism evidence="9 10">
    <name type="scientific">Flavisolibacter ginsengisoli DSM 18119</name>
    <dbReference type="NCBI Taxonomy" id="1121884"/>
    <lineage>
        <taxon>Bacteria</taxon>
        <taxon>Pseudomonadati</taxon>
        <taxon>Bacteroidota</taxon>
        <taxon>Chitinophagia</taxon>
        <taxon>Chitinophagales</taxon>
        <taxon>Chitinophagaceae</taxon>
        <taxon>Flavisolibacter</taxon>
    </lineage>
</organism>
<keyword evidence="6 7" id="KW-0472">Membrane</keyword>
<dbReference type="OrthoDB" id="9809782at2"/>
<name>A0A1M5G9L7_9BACT</name>
<feature type="transmembrane region" description="Helical" evidence="7">
    <location>
        <begin position="61"/>
        <end position="83"/>
    </location>
</feature>
<reference evidence="9 10" key="1">
    <citation type="submission" date="2016-11" db="EMBL/GenBank/DDBJ databases">
        <authorList>
            <person name="Jaros S."/>
            <person name="Januszkiewicz K."/>
            <person name="Wedrychowicz H."/>
        </authorList>
    </citation>
    <scope>NUCLEOTIDE SEQUENCE [LARGE SCALE GENOMIC DNA]</scope>
    <source>
        <strain evidence="9 10">DSM 18119</strain>
    </source>
</reference>
<feature type="transmembrane region" description="Helical" evidence="7">
    <location>
        <begin position="332"/>
        <end position="353"/>
    </location>
</feature>
<dbReference type="AlphaFoldDB" id="A0A1M5G9L7"/>
<evidence type="ECO:0000256" key="2">
    <source>
        <dbReference type="ARBA" id="ARBA00007400"/>
    </source>
</evidence>